<name>A0ABQ2GE87_9DEIO</name>
<organism evidence="1 2">
    <name type="scientific">Deinococcus aerolatus</name>
    <dbReference type="NCBI Taxonomy" id="522487"/>
    <lineage>
        <taxon>Bacteria</taxon>
        <taxon>Thermotogati</taxon>
        <taxon>Deinococcota</taxon>
        <taxon>Deinococci</taxon>
        <taxon>Deinococcales</taxon>
        <taxon>Deinococcaceae</taxon>
        <taxon>Deinococcus</taxon>
    </lineage>
</organism>
<dbReference type="Proteomes" id="UP000639973">
    <property type="component" value="Unassembled WGS sequence"/>
</dbReference>
<reference evidence="2" key="1">
    <citation type="journal article" date="2019" name="Int. J. Syst. Evol. Microbiol.">
        <title>The Global Catalogue of Microorganisms (GCM) 10K type strain sequencing project: providing services to taxonomists for standard genome sequencing and annotation.</title>
        <authorList>
            <consortium name="The Broad Institute Genomics Platform"/>
            <consortium name="The Broad Institute Genome Sequencing Center for Infectious Disease"/>
            <person name="Wu L."/>
            <person name="Ma J."/>
        </authorList>
    </citation>
    <scope>NUCLEOTIDE SEQUENCE [LARGE SCALE GENOMIC DNA]</scope>
    <source>
        <strain evidence="2">JCM 15442</strain>
    </source>
</reference>
<accession>A0ABQ2GE87</accession>
<dbReference type="EMBL" id="BMOL01000020">
    <property type="protein sequence ID" value="GGL91345.1"/>
    <property type="molecule type" value="Genomic_DNA"/>
</dbReference>
<protein>
    <submittedName>
        <fullName evidence="1">Uncharacterized protein</fullName>
    </submittedName>
</protein>
<comment type="caution">
    <text evidence="1">The sequence shown here is derived from an EMBL/GenBank/DDBJ whole genome shotgun (WGS) entry which is preliminary data.</text>
</comment>
<evidence type="ECO:0000313" key="1">
    <source>
        <dbReference type="EMBL" id="GGL91345.1"/>
    </source>
</evidence>
<sequence>MLGRDMKANTVLDYKQVLGGTHADTVGEGCHDGHTGRFVQDGHQPESATAGLWINEYVQKEPFAGGLNRTGERLTRGRPDPSANRLETQSMFVQAPQRHLRMETLRCAERLH</sequence>
<keyword evidence="2" id="KW-1185">Reference proteome</keyword>
<proteinExistence type="predicted"/>
<evidence type="ECO:0000313" key="2">
    <source>
        <dbReference type="Proteomes" id="UP000639973"/>
    </source>
</evidence>
<gene>
    <name evidence="1" type="ORF">GCM10010840_31800</name>
</gene>